<proteinExistence type="predicted"/>
<comment type="caution">
    <text evidence="1">The sequence shown here is derived from an EMBL/GenBank/DDBJ whole genome shotgun (WGS) entry which is preliminary data.</text>
</comment>
<sequence>MKKVSVVIPNYNGKKFLGDCLESLEAQSFTEFDTILVDDGSSDGSVEYVKTHFPNVRIISLPDNGGFCRAVNRGIQTAETPYVILLNNDVKADKDFVKEMASGIHKYKKCFSCSAQLRNMHEPDKIDDAGDYYCALGWAYALGKDKPVGACQKEREIFAPCGGASIYRKAVFEEIGYFDEKHFAYLEDIDVGYRARIYGYKNRYLPEAVVYHAGSGTTGSRYNEFKVRHSSRNNVYMIYKNMPMAQILLNLPFLAAGFLVKYLFFLKKGYGTLYAKGLAEGITMAREGKKVPFQARNLKNYAKIQIELWVNIVRRLRGR</sequence>
<accession>A0AC61QX51</accession>
<reference evidence="1" key="1">
    <citation type="submission" date="2019-04" db="EMBL/GenBank/DDBJ databases">
        <title>Microbes associate with the intestines of laboratory mice.</title>
        <authorList>
            <person name="Navarre W."/>
            <person name="Wong E."/>
            <person name="Huang K."/>
            <person name="Tropini C."/>
            <person name="Ng K."/>
            <person name="Yu B."/>
        </authorList>
    </citation>
    <scope>NUCLEOTIDE SEQUENCE</scope>
    <source>
        <strain evidence="1">NM72_1-8</strain>
    </source>
</reference>
<name>A0AC61QX51_9FIRM</name>
<dbReference type="Proteomes" id="UP000307720">
    <property type="component" value="Unassembled WGS sequence"/>
</dbReference>
<keyword evidence="2" id="KW-1185">Reference proteome</keyword>
<gene>
    <name evidence="1" type="ORF">E5357_12320</name>
</gene>
<evidence type="ECO:0000313" key="1">
    <source>
        <dbReference type="EMBL" id="TGX97515.1"/>
    </source>
</evidence>
<protein>
    <submittedName>
        <fullName evidence="1">Glycosyltransferase family 2 protein</fullName>
    </submittedName>
</protein>
<dbReference type="EMBL" id="SRZB01000030">
    <property type="protein sequence ID" value="TGX97515.1"/>
    <property type="molecule type" value="Genomic_DNA"/>
</dbReference>
<evidence type="ECO:0000313" key="2">
    <source>
        <dbReference type="Proteomes" id="UP000307720"/>
    </source>
</evidence>
<organism evidence="1 2">
    <name type="scientific">Hominisplanchenecus murintestinalis</name>
    <dbReference type="NCBI Taxonomy" id="2941517"/>
    <lineage>
        <taxon>Bacteria</taxon>
        <taxon>Bacillati</taxon>
        <taxon>Bacillota</taxon>
        <taxon>Clostridia</taxon>
        <taxon>Lachnospirales</taxon>
        <taxon>Lachnospiraceae</taxon>
        <taxon>Hominisplanchenecus</taxon>
    </lineage>
</organism>